<evidence type="ECO:0000313" key="2">
    <source>
        <dbReference type="Proteomes" id="UP001170954"/>
    </source>
</evidence>
<comment type="caution">
    <text evidence="1">The sequence shown here is derived from an EMBL/GenBank/DDBJ whole genome shotgun (WGS) entry which is preliminary data.</text>
</comment>
<accession>A0ABT7NQ35</accession>
<sequence length="65" mass="7188">MENEGIQKQIKGMSDKQLVYISLESLQKLTNCVETVGKPHSSTIGAATLILNELLLRFGEKITVK</sequence>
<dbReference type="RefSeq" id="WP_286651801.1">
    <property type="nucleotide sequence ID" value="NZ_JACAGK010000044.1"/>
</dbReference>
<gene>
    <name evidence="1" type="ORF">HX018_14040</name>
</gene>
<organism evidence="1 2">
    <name type="scientific">Sphingobacterium hotanense</name>
    <dbReference type="NCBI Taxonomy" id="649196"/>
    <lineage>
        <taxon>Bacteria</taxon>
        <taxon>Pseudomonadati</taxon>
        <taxon>Bacteroidota</taxon>
        <taxon>Sphingobacteriia</taxon>
        <taxon>Sphingobacteriales</taxon>
        <taxon>Sphingobacteriaceae</taxon>
        <taxon>Sphingobacterium</taxon>
    </lineage>
</organism>
<reference evidence="1" key="2">
    <citation type="journal article" date="2022" name="Sci. Total Environ.">
        <title>Prevalence, transmission, and molecular epidemiology of tet(X)-positive bacteria among humans, animals, and environmental niches in China: An epidemiological, and genomic-based study.</title>
        <authorList>
            <person name="Dong N."/>
            <person name="Zeng Y."/>
            <person name="Cai C."/>
            <person name="Sun C."/>
            <person name="Lu J."/>
            <person name="Liu C."/>
            <person name="Zhou H."/>
            <person name="Sun Q."/>
            <person name="Shu L."/>
            <person name="Wang H."/>
            <person name="Wang Y."/>
            <person name="Wang S."/>
            <person name="Wu C."/>
            <person name="Chan E.W."/>
            <person name="Chen G."/>
            <person name="Shen Z."/>
            <person name="Chen S."/>
            <person name="Zhang R."/>
        </authorList>
    </citation>
    <scope>NUCLEOTIDE SEQUENCE</scope>
    <source>
        <strain evidence="1">R1692</strain>
    </source>
</reference>
<proteinExistence type="predicted"/>
<evidence type="ECO:0000313" key="1">
    <source>
        <dbReference type="EMBL" id="MDM1049359.1"/>
    </source>
</evidence>
<reference evidence="1" key="1">
    <citation type="submission" date="2020-06" db="EMBL/GenBank/DDBJ databases">
        <authorList>
            <person name="Dong N."/>
        </authorList>
    </citation>
    <scope>NUCLEOTIDE SEQUENCE</scope>
    <source>
        <strain evidence="1">R1692</strain>
    </source>
</reference>
<protein>
    <submittedName>
        <fullName evidence="1">Uncharacterized protein</fullName>
    </submittedName>
</protein>
<dbReference type="Proteomes" id="UP001170954">
    <property type="component" value="Unassembled WGS sequence"/>
</dbReference>
<name>A0ABT7NQ35_9SPHI</name>
<dbReference type="EMBL" id="JACAGK010000044">
    <property type="protein sequence ID" value="MDM1049359.1"/>
    <property type="molecule type" value="Genomic_DNA"/>
</dbReference>
<keyword evidence="2" id="KW-1185">Reference proteome</keyword>